<evidence type="ECO:0000313" key="2">
    <source>
        <dbReference type="EMBL" id="TPX62319.1"/>
    </source>
</evidence>
<organism evidence="2 3">
    <name type="scientific">Powellomyces hirtus</name>
    <dbReference type="NCBI Taxonomy" id="109895"/>
    <lineage>
        <taxon>Eukaryota</taxon>
        <taxon>Fungi</taxon>
        <taxon>Fungi incertae sedis</taxon>
        <taxon>Chytridiomycota</taxon>
        <taxon>Chytridiomycota incertae sedis</taxon>
        <taxon>Chytridiomycetes</taxon>
        <taxon>Spizellomycetales</taxon>
        <taxon>Powellomycetaceae</taxon>
        <taxon>Powellomyces</taxon>
    </lineage>
</organism>
<evidence type="ECO:0000313" key="3">
    <source>
        <dbReference type="Proteomes" id="UP000318582"/>
    </source>
</evidence>
<dbReference type="Proteomes" id="UP000318582">
    <property type="component" value="Unassembled WGS sequence"/>
</dbReference>
<accession>A0A507EDQ9</accession>
<feature type="compositionally biased region" description="Low complexity" evidence="1">
    <location>
        <begin position="420"/>
        <end position="430"/>
    </location>
</feature>
<name>A0A507EDQ9_9FUNG</name>
<comment type="caution">
    <text evidence="2">The sequence shown here is derived from an EMBL/GenBank/DDBJ whole genome shotgun (WGS) entry which is preliminary data.</text>
</comment>
<reference evidence="2 3" key="1">
    <citation type="journal article" date="2019" name="Sci. Rep.">
        <title>Comparative genomics of chytrid fungi reveal insights into the obligate biotrophic and pathogenic lifestyle of Synchytrium endobioticum.</title>
        <authorList>
            <person name="van de Vossenberg B.T.L.H."/>
            <person name="Warris S."/>
            <person name="Nguyen H.D.T."/>
            <person name="van Gent-Pelzer M.P.E."/>
            <person name="Joly D.L."/>
            <person name="van de Geest H.C."/>
            <person name="Bonants P.J.M."/>
            <person name="Smith D.S."/>
            <person name="Levesque C.A."/>
            <person name="van der Lee T.A.J."/>
        </authorList>
    </citation>
    <scope>NUCLEOTIDE SEQUENCE [LARGE SCALE GENOMIC DNA]</scope>
    <source>
        <strain evidence="2 3">CBS 809.83</strain>
    </source>
</reference>
<sequence>MYDAPGPYGGYRPNSPVHMEADYASHTYGDLNQPFNHNPAGAQYQESASHAYGDLSSAGTHQQESAFHTYGDVDHRSNPNSVGSHHQDLASHTYGDMDHSSNYNSTGTHQQASSESVKTLGEGAFHGPKSGSATSILTTIRGMSSPGGKTSSSINYIPLEDGKEKDQERGFSHPMDVVSKKPRNQRTCLGVGGFYLFPRIPDVDVSTPYFPALSEAAAFKTDPATAAWTPGLAHTGDIRTATATNPFVLSIGVGVNVTVNSDNYVGYIVNRLTVSALLKDTTGKVIDPASLSNQLDASSEVNRIRIVPRSQTIIRLPVSINYTMVNRLSLVNVLKDPVLSVLAQACGIPGIQEKVPGTRIRMEVSTVIDLRVISWTGYKPKIVKDVDFACPSTVADALGPLFAGGVDNIADALLRGASTLPSPSAASAESASDEPFAEVVDDDND</sequence>
<proteinExistence type="predicted"/>
<evidence type="ECO:0000256" key="1">
    <source>
        <dbReference type="SAM" id="MobiDB-lite"/>
    </source>
</evidence>
<feature type="region of interest" description="Disordered" evidence="1">
    <location>
        <begin position="70"/>
        <end position="135"/>
    </location>
</feature>
<feature type="compositionally biased region" description="Basic and acidic residues" evidence="1">
    <location>
        <begin position="85"/>
        <end position="99"/>
    </location>
</feature>
<feature type="compositionally biased region" description="Polar residues" evidence="1">
    <location>
        <begin position="100"/>
        <end position="117"/>
    </location>
</feature>
<dbReference type="AlphaFoldDB" id="A0A507EDQ9"/>
<dbReference type="EMBL" id="QEAQ01000003">
    <property type="protein sequence ID" value="TPX62319.1"/>
    <property type="molecule type" value="Genomic_DNA"/>
</dbReference>
<feature type="region of interest" description="Disordered" evidence="1">
    <location>
        <begin position="420"/>
        <end position="445"/>
    </location>
</feature>
<protein>
    <submittedName>
        <fullName evidence="2">Uncharacterized protein</fullName>
    </submittedName>
</protein>
<keyword evidence="3" id="KW-1185">Reference proteome</keyword>
<feature type="compositionally biased region" description="Acidic residues" evidence="1">
    <location>
        <begin position="431"/>
        <end position="445"/>
    </location>
</feature>
<gene>
    <name evidence="2" type="ORF">PhCBS80983_g00555</name>
</gene>